<protein>
    <submittedName>
        <fullName evidence="1">Phage-related minor tail protein</fullName>
    </submittedName>
</protein>
<organism evidence="1 2">
    <name type="scientific">Chromobacterium violaceum</name>
    <dbReference type="NCBI Taxonomy" id="536"/>
    <lineage>
        <taxon>Bacteria</taxon>
        <taxon>Pseudomonadati</taxon>
        <taxon>Pseudomonadota</taxon>
        <taxon>Betaproteobacteria</taxon>
        <taxon>Neisseriales</taxon>
        <taxon>Chromobacteriaceae</taxon>
        <taxon>Chromobacterium</taxon>
    </lineage>
</organism>
<reference evidence="1 2" key="1">
    <citation type="submission" date="2018-12" db="EMBL/GenBank/DDBJ databases">
        <authorList>
            <consortium name="Pathogen Informatics"/>
        </authorList>
    </citation>
    <scope>NUCLEOTIDE SEQUENCE [LARGE SCALE GENOMIC DNA]</scope>
    <source>
        <strain evidence="1 2">NCTC9695</strain>
    </source>
</reference>
<dbReference type="Proteomes" id="UP000275777">
    <property type="component" value="Chromosome"/>
</dbReference>
<dbReference type="EMBL" id="LR134182">
    <property type="protein sequence ID" value="VEB41390.1"/>
    <property type="molecule type" value="Genomic_DNA"/>
</dbReference>
<sequence>MGLDRPKFAALWEGIKSVFSTVCGWIVDYLMNWTPVGFVVRHWEDICKITAALWGKLKGIIAAAGGAIADWFLNWTPAGRVIKHWDLIKAATQIAWDWISAKATGAGQVIADWFLNWTLPGLVIKHWDAITGFLGGLGARLAELGRMAMDGLINGVMSKLTALRDAISGIGDSMINWLKVKLDIHSPSRVMAKLGGYTMAGLEQGLDKGQAGPLSSMRNTAKGLIAAGAGVALTAGPAMAGRLDTRPPLSASAPAAVVPPVINIAVHAAPGMDERQLAALVRREVEQALAQAASKQAAARKSRLGDFD</sequence>
<gene>
    <name evidence="1" type="ORF">NCTC9695_01817</name>
</gene>
<dbReference type="AlphaFoldDB" id="A0A3S4LI79"/>
<evidence type="ECO:0000313" key="2">
    <source>
        <dbReference type="Proteomes" id="UP000275777"/>
    </source>
</evidence>
<accession>A0A3S4LI79</accession>
<name>A0A3S4LI79_CHRVL</name>
<evidence type="ECO:0000313" key="1">
    <source>
        <dbReference type="EMBL" id="VEB41390.1"/>
    </source>
</evidence>
<proteinExistence type="predicted"/>